<dbReference type="PANTHER" id="PTHR30336">
    <property type="entry name" value="INNER MEMBRANE PROTEIN, PROBABLE PERMEASE"/>
    <property type="match status" value="1"/>
</dbReference>
<keyword evidence="1" id="KW-1133">Transmembrane helix</keyword>
<sequence>MPFFQSSDVFSDYLSMFELKKVVASLLMPLPAMLIIGFIGLMLIMFTTKRKSGCFVVLFSLMGIFLIAFQPVSTRLLMPLERQYSAFLPVDESIDYVMVLGNSHVVDDRIPPTSELSRASLMRLTEGIRIVRMYPGAKLILSGYAGGSEMSNARMMAKVALALGVSKSDIILLETAKDTWEEARQAAAFVQQRKLVLVTSASHMQRAMNEFNSAGLSPIAAPTNYLAQSNIAQAWDKYTPKAVYLEQTERYWHETLGRIWQSMRNWVSDYEQQAIEAEQSQLSDGETQ</sequence>
<dbReference type="InterPro" id="IPR014729">
    <property type="entry name" value="Rossmann-like_a/b/a_fold"/>
</dbReference>
<keyword evidence="1" id="KW-0472">Membrane</keyword>
<gene>
    <name evidence="3" type="ORF">VPR01S_02_03170</name>
</gene>
<protein>
    <recommendedName>
        <fullName evidence="2">DUF218 domain-containing protein</fullName>
    </recommendedName>
</protein>
<dbReference type="Gene3D" id="3.40.50.620">
    <property type="entry name" value="HUPs"/>
    <property type="match status" value="1"/>
</dbReference>
<keyword evidence="4" id="KW-1185">Reference proteome</keyword>
<accession>U2ZEC8</accession>
<dbReference type="GO" id="GO:0000270">
    <property type="term" value="P:peptidoglycan metabolic process"/>
    <property type="evidence" value="ECO:0007669"/>
    <property type="project" value="TreeGrafter"/>
</dbReference>
<reference evidence="3 4" key="1">
    <citation type="submission" date="2013-09" db="EMBL/GenBank/DDBJ databases">
        <title>Whole genome shotgun sequence of Vibrio proteolyticus NBRC 13287.</title>
        <authorList>
            <person name="Isaki S."/>
            <person name="Hosoyama A."/>
            <person name="Numata M."/>
            <person name="Hashimoto M."/>
            <person name="Hosoyama Y."/>
            <person name="Tsuchikane K."/>
            <person name="Noguchi M."/>
            <person name="Hirakata S."/>
            <person name="Ichikawa N."/>
            <person name="Ohji S."/>
            <person name="Yamazoe A."/>
            <person name="Fujita N."/>
        </authorList>
    </citation>
    <scope>NUCLEOTIDE SEQUENCE [LARGE SCALE GENOMIC DNA]</scope>
    <source>
        <strain evidence="3 4">NBRC 13287</strain>
    </source>
</reference>
<dbReference type="NCBIfam" id="NF007794">
    <property type="entry name" value="PRK10494.1"/>
    <property type="match status" value="1"/>
</dbReference>
<dbReference type="Pfam" id="PF02698">
    <property type="entry name" value="DUF218"/>
    <property type="match status" value="1"/>
</dbReference>
<dbReference type="AlphaFoldDB" id="U2ZEC8"/>
<feature type="transmembrane region" description="Helical" evidence="1">
    <location>
        <begin position="53"/>
        <end position="72"/>
    </location>
</feature>
<evidence type="ECO:0000313" key="3">
    <source>
        <dbReference type="EMBL" id="GAD66066.1"/>
    </source>
</evidence>
<evidence type="ECO:0000259" key="2">
    <source>
        <dbReference type="Pfam" id="PF02698"/>
    </source>
</evidence>
<proteinExistence type="predicted"/>
<feature type="domain" description="DUF218" evidence="2">
    <location>
        <begin position="95"/>
        <end position="257"/>
    </location>
</feature>
<dbReference type="InterPro" id="IPR003848">
    <property type="entry name" value="DUF218"/>
</dbReference>
<dbReference type="GO" id="GO:0005886">
    <property type="term" value="C:plasma membrane"/>
    <property type="evidence" value="ECO:0007669"/>
    <property type="project" value="TreeGrafter"/>
</dbReference>
<feature type="transmembrane region" description="Helical" evidence="1">
    <location>
        <begin position="22"/>
        <end position="46"/>
    </location>
</feature>
<dbReference type="PANTHER" id="PTHR30336:SF4">
    <property type="entry name" value="ENVELOPE BIOGENESIS FACTOR ELYC"/>
    <property type="match status" value="1"/>
</dbReference>
<organism evidence="3 4">
    <name type="scientific">Vibrio proteolyticus NBRC 13287</name>
    <dbReference type="NCBI Taxonomy" id="1219065"/>
    <lineage>
        <taxon>Bacteria</taxon>
        <taxon>Pseudomonadati</taxon>
        <taxon>Pseudomonadota</taxon>
        <taxon>Gammaproteobacteria</taxon>
        <taxon>Vibrionales</taxon>
        <taxon>Vibrionaceae</taxon>
        <taxon>Vibrio</taxon>
    </lineage>
</organism>
<evidence type="ECO:0000313" key="4">
    <source>
        <dbReference type="Proteomes" id="UP000016570"/>
    </source>
</evidence>
<comment type="caution">
    <text evidence="3">The sequence shown here is derived from an EMBL/GenBank/DDBJ whole genome shotgun (WGS) entry which is preliminary data.</text>
</comment>
<dbReference type="eggNOG" id="COG1434">
    <property type="taxonomic scope" value="Bacteria"/>
</dbReference>
<dbReference type="Proteomes" id="UP000016570">
    <property type="component" value="Unassembled WGS sequence"/>
</dbReference>
<dbReference type="CDD" id="cd06259">
    <property type="entry name" value="YdcF-like"/>
    <property type="match status" value="1"/>
</dbReference>
<name>U2ZEC8_VIBPR</name>
<dbReference type="GO" id="GO:0043164">
    <property type="term" value="P:Gram-negative-bacterium-type cell wall biogenesis"/>
    <property type="evidence" value="ECO:0007669"/>
    <property type="project" value="TreeGrafter"/>
</dbReference>
<dbReference type="STRING" id="1219065.VPR01S_02_03170"/>
<keyword evidence="1" id="KW-0812">Transmembrane</keyword>
<dbReference type="EMBL" id="BATJ01000002">
    <property type="protein sequence ID" value="GAD66066.1"/>
    <property type="molecule type" value="Genomic_DNA"/>
</dbReference>
<dbReference type="InterPro" id="IPR051599">
    <property type="entry name" value="Cell_Envelope_Assoc"/>
</dbReference>
<evidence type="ECO:0000256" key="1">
    <source>
        <dbReference type="SAM" id="Phobius"/>
    </source>
</evidence>